<evidence type="ECO:0000256" key="2">
    <source>
        <dbReference type="ARBA" id="ARBA00010617"/>
    </source>
</evidence>
<dbReference type="InterPro" id="IPR036396">
    <property type="entry name" value="Cyt_P450_sf"/>
</dbReference>
<evidence type="ECO:0000256" key="9">
    <source>
        <dbReference type="ARBA" id="ARBA00023033"/>
    </source>
</evidence>
<dbReference type="AlphaFoldDB" id="A0AAW1IG98"/>
<dbReference type="PANTHER" id="PTHR24282:SF255">
    <property type="entry name" value="CYTOCHROME P450 72A11-RELATED"/>
    <property type="match status" value="1"/>
</dbReference>
<evidence type="ECO:0000256" key="4">
    <source>
        <dbReference type="ARBA" id="ARBA00022692"/>
    </source>
</evidence>
<organism evidence="11 12">
    <name type="scientific">Saponaria officinalis</name>
    <name type="common">Common soapwort</name>
    <name type="synonym">Lychnis saponaria</name>
    <dbReference type="NCBI Taxonomy" id="3572"/>
    <lineage>
        <taxon>Eukaryota</taxon>
        <taxon>Viridiplantae</taxon>
        <taxon>Streptophyta</taxon>
        <taxon>Embryophyta</taxon>
        <taxon>Tracheophyta</taxon>
        <taxon>Spermatophyta</taxon>
        <taxon>Magnoliopsida</taxon>
        <taxon>eudicotyledons</taxon>
        <taxon>Gunneridae</taxon>
        <taxon>Pentapetalae</taxon>
        <taxon>Caryophyllales</taxon>
        <taxon>Caryophyllaceae</taxon>
        <taxon>Caryophylleae</taxon>
        <taxon>Saponaria</taxon>
    </lineage>
</organism>
<evidence type="ECO:0000256" key="1">
    <source>
        <dbReference type="ARBA" id="ARBA00004370"/>
    </source>
</evidence>
<dbReference type="GO" id="GO:0004497">
    <property type="term" value="F:monooxygenase activity"/>
    <property type="evidence" value="ECO:0007669"/>
    <property type="project" value="UniProtKB-KW"/>
</dbReference>
<accession>A0AAW1IG98</accession>
<comment type="similarity">
    <text evidence="2">Belongs to the cytochrome P450 family.</text>
</comment>
<keyword evidence="6" id="KW-1133">Transmembrane helix</keyword>
<evidence type="ECO:0000256" key="7">
    <source>
        <dbReference type="ARBA" id="ARBA00023002"/>
    </source>
</evidence>
<evidence type="ECO:0000256" key="10">
    <source>
        <dbReference type="ARBA" id="ARBA00023136"/>
    </source>
</evidence>
<dbReference type="SUPFAM" id="SSF48264">
    <property type="entry name" value="Cytochrome P450"/>
    <property type="match status" value="1"/>
</dbReference>
<dbReference type="EMBL" id="JBDFQZ010000009">
    <property type="protein sequence ID" value="KAK9688691.1"/>
    <property type="molecule type" value="Genomic_DNA"/>
</dbReference>
<dbReference type="InterPro" id="IPR050665">
    <property type="entry name" value="Cytochrome_P450_Monooxygen"/>
</dbReference>
<proteinExistence type="inferred from homology"/>
<keyword evidence="8" id="KW-0408">Iron</keyword>
<reference evidence="11" key="1">
    <citation type="submission" date="2024-03" db="EMBL/GenBank/DDBJ databases">
        <title>WGS assembly of Saponaria officinalis var. Norfolk2.</title>
        <authorList>
            <person name="Jenkins J."/>
            <person name="Shu S."/>
            <person name="Grimwood J."/>
            <person name="Barry K."/>
            <person name="Goodstein D."/>
            <person name="Schmutz J."/>
            <person name="Leebens-Mack J."/>
            <person name="Osbourn A."/>
        </authorList>
    </citation>
    <scope>NUCLEOTIDE SEQUENCE [LARGE SCALE GENOMIC DNA]</scope>
    <source>
        <strain evidence="11">JIC</strain>
    </source>
</reference>
<comment type="subcellular location">
    <subcellularLocation>
        <location evidence="1">Membrane</location>
    </subcellularLocation>
</comment>
<evidence type="ECO:0000256" key="8">
    <source>
        <dbReference type="ARBA" id="ARBA00023004"/>
    </source>
</evidence>
<evidence type="ECO:0000313" key="11">
    <source>
        <dbReference type="EMBL" id="KAK9688691.1"/>
    </source>
</evidence>
<dbReference type="GO" id="GO:0016705">
    <property type="term" value="F:oxidoreductase activity, acting on paired donors, with incorporation or reduction of molecular oxygen"/>
    <property type="evidence" value="ECO:0007669"/>
    <property type="project" value="InterPro"/>
</dbReference>
<keyword evidence="5" id="KW-0479">Metal-binding</keyword>
<keyword evidence="9" id="KW-0503">Monooxygenase</keyword>
<keyword evidence="3" id="KW-0349">Heme</keyword>
<dbReference type="PANTHER" id="PTHR24282">
    <property type="entry name" value="CYTOCHROME P450 FAMILY MEMBER"/>
    <property type="match status" value="1"/>
</dbReference>
<evidence type="ECO:0000256" key="3">
    <source>
        <dbReference type="ARBA" id="ARBA00022617"/>
    </source>
</evidence>
<evidence type="ECO:0000256" key="6">
    <source>
        <dbReference type="ARBA" id="ARBA00022989"/>
    </source>
</evidence>
<gene>
    <name evidence="11" type="ORF">RND81_09G004200</name>
</gene>
<name>A0AAW1IG98_SAPOF</name>
<keyword evidence="7" id="KW-0560">Oxidoreductase</keyword>
<evidence type="ECO:0000256" key="5">
    <source>
        <dbReference type="ARBA" id="ARBA00022723"/>
    </source>
</evidence>
<dbReference type="GO" id="GO:0020037">
    <property type="term" value="F:heme binding"/>
    <property type="evidence" value="ECO:0007669"/>
    <property type="project" value="InterPro"/>
</dbReference>
<dbReference type="Gene3D" id="1.20.120.990">
    <property type="entry name" value="Glycosyltransferase family 88, C-terminal domain"/>
    <property type="match status" value="1"/>
</dbReference>
<evidence type="ECO:0000313" key="12">
    <source>
        <dbReference type="Proteomes" id="UP001443914"/>
    </source>
</evidence>
<sequence>MVPAFNASISDMVEKWKELASNTGSCKVDAWSYLHKLSEDVISRAAFGSSYEEGRKIFELVTDQIKLAVPIATSVYIPGWK</sequence>
<keyword evidence="4" id="KW-0812">Transmembrane</keyword>
<comment type="caution">
    <text evidence="11">The sequence shown here is derived from an EMBL/GenBank/DDBJ whole genome shotgun (WGS) entry which is preliminary data.</text>
</comment>
<keyword evidence="12" id="KW-1185">Reference proteome</keyword>
<dbReference type="GO" id="GO:0005506">
    <property type="term" value="F:iron ion binding"/>
    <property type="evidence" value="ECO:0007669"/>
    <property type="project" value="InterPro"/>
</dbReference>
<dbReference type="Proteomes" id="UP001443914">
    <property type="component" value="Unassembled WGS sequence"/>
</dbReference>
<protein>
    <submittedName>
        <fullName evidence="11">Uncharacterized protein</fullName>
    </submittedName>
</protein>
<keyword evidence="10" id="KW-0472">Membrane</keyword>
<dbReference type="GO" id="GO:0016020">
    <property type="term" value="C:membrane"/>
    <property type="evidence" value="ECO:0007669"/>
    <property type="project" value="UniProtKB-SubCell"/>
</dbReference>